<protein>
    <submittedName>
        <fullName evidence="3">Uncharacterized protein LOC103515263</fullName>
    </submittedName>
</protein>
<dbReference type="KEGG" id="dci:103515263"/>
<accession>A0A1S3DBK6</accession>
<proteinExistence type="predicted"/>
<dbReference type="OMA" id="FHDIENE"/>
<keyword evidence="2" id="KW-1185">Reference proteome</keyword>
<dbReference type="GeneID" id="103515263"/>
<dbReference type="RefSeq" id="XP_008478416.1">
    <property type="nucleotide sequence ID" value="XM_008480194.3"/>
</dbReference>
<reference evidence="3" key="1">
    <citation type="submission" date="2025-08" db="UniProtKB">
        <authorList>
            <consortium name="RefSeq"/>
        </authorList>
    </citation>
    <scope>IDENTIFICATION</scope>
</reference>
<feature type="region of interest" description="Disordered" evidence="1">
    <location>
        <begin position="57"/>
        <end position="78"/>
    </location>
</feature>
<dbReference type="PaxDb" id="121845-A0A1S3DBK6"/>
<name>A0A1S3DBK6_DIACI</name>
<sequence>MTSNPAQTPTLTVDCRMLRSPSHESITTDLSLFSVSSTQSLDTRGVRLVTFRAYPDSLASVRGPSPNPDSKSSRPPDIPEAQWFEEENEVIRSCAALSSALGIQKSFSTSDISQLDRTDHGLGRPAISELALSAVQRSGYLLEHLQSSPLKNRPFQHHHAQGHQVSNHTEFKQGGKYTHSQQVRQTYIRRRLLTTYMALERLSQSEFNLDRLEVQAKAASLSLSGTAASPSGGDANLLSVPGTCASSSLHNNNKYLKNITMKGIPKIGNLSEKDIDRERGVPLSKYDRNMMIFNWLHTLDIREELPLE</sequence>
<gene>
    <name evidence="3" type="primary">LOC103515263</name>
</gene>
<evidence type="ECO:0000313" key="3">
    <source>
        <dbReference type="RefSeq" id="XP_008478416.1"/>
    </source>
</evidence>
<evidence type="ECO:0000256" key="1">
    <source>
        <dbReference type="SAM" id="MobiDB-lite"/>
    </source>
</evidence>
<dbReference type="Proteomes" id="UP000079169">
    <property type="component" value="Unplaced"/>
</dbReference>
<evidence type="ECO:0000313" key="2">
    <source>
        <dbReference type="Proteomes" id="UP000079169"/>
    </source>
</evidence>
<organism evidence="2 3">
    <name type="scientific">Diaphorina citri</name>
    <name type="common">Asian citrus psyllid</name>
    <dbReference type="NCBI Taxonomy" id="121845"/>
    <lineage>
        <taxon>Eukaryota</taxon>
        <taxon>Metazoa</taxon>
        <taxon>Ecdysozoa</taxon>
        <taxon>Arthropoda</taxon>
        <taxon>Hexapoda</taxon>
        <taxon>Insecta</taxon>
        <taxon>Pterygota</taxon>
        <taxon>Neoptera</taxon>
        <taxon>Paraneoptera</taxon>
        <taxon>Hemiptera</taxon>
        <taxon>Sternorrhyncha</taxon>
        <taxon>Psylloidea</taxon>
        <taxon>Psyllidae</taxon>
        <taxon>Diaphorininae</taxon>
        <taxon>Diaphorina</taxon>
    </lineage>
</organism>
<dbReference type="AlphaFoldDB" id="A0A1S3DBK6"/>